<dbReference type="STRING" id="446466.Cfla_0763"/>
<keyword evidence="3" id="KW-0808">Transferase</keyword>
<dbReference type="Proteomes" id="UP000000849">
    <property type="component" value="Chromosome"/>
</dbReference>
<dbReference type="InterPro" id="IPR003362">
    <property type="entry name" value="Bact_transf"/>
</dbReference>
<dbReference type="GO" id="GO:0047360">
    <property type="term" value="F:undecaprenyl-phosphate galactose phosphotransferase activity"/>
    <property type="evidence" value="ECO:0007669"/>
    <property type="project" value="UniProtKB-EC"/>
</dbReference>
<organism evidence="3 4">
    <name type="scientific">Cellulomonas flavigena (strain ATCC 482 / DSM 20109 / BCRC 11376 / JCM 18109 / NBRC 3775 / NCIMB 8073 / NRS 134)</name>
    <dbReference type="NCBI Taxonomy" id="446466"/>
    <lineage>
        <taxon>Bacteria</taxon>
        <taxon>Bacillati</taxon>
        <taxon>Actinomycetota</taxon>
        <taxon>Actinomycetes</taxon>
        <taxon>Micrococcales</taxon>
        <taxon>Cellulomonadaceae</taxon>
        <taxon>Cellulomonas</taxon>
    </lineage>
</organism>
<dbReference type="PANTHER" id="PTHR30576:SF0">
    <property type="entry name" value="UNDECAPRENYL-PHOSPHATE N-ACETYLGALACTOSAMINYL 1-PHOSPHATE TRANSFERASE-RELATED"/>
    <property type="match status" value="1"/>
</dbReference>
<dbReference type="RefSeq" id="WP_013116008.1">
    <property type="nucleotide sequence ID" value="NC_014151.1"/>
</dbReference>
<dbReference type="KEGG" id="cfl:Cfla_0763"/>
<dbReference type="OrthoDB" id="9808602at2"/>
<dbReference type="Pfam" id="PF02397">
    <property type="entry name" value="Bac_transf"/>
    <property type="match status" value="1"/>
</dbReference>
<evidence type="ECO:0000259" key="2">
    <source>
        <dbReference type="Pfam" id="PF02397"/>
    </source>
</evidence>
<accession>D5UJF1</accession>
<sequence length="219" mass="24258">MTQTSWYARRGKRLADAVASAVLLVPLAPVFAVIAAAVKATSRGPVLFAQERPGLHGKPFQILKFRSMRTFEDSYDADGAELSNSARITPVGRVLRRTSLDELPQLVNVLRGEMSIVGPRPALMYQVERYDDVQRQRLDVRPGITGLAQVRGRNELTWEEKIAVDLEYVRTVSASLDLRIVLRTFRVVISGGGVQFSRYDKLSAHNGDLRAHVGENAAS</sequence>
<comment type="similarity">
    <text evidence="1">Belongs to the bacterial sugar transferase family.</text>
</comment>
<dbReference type="PANTHER" id="PTHR30576">
    <property type="entry name" value="COLANIC BIOSYNTHESIS UDP-GLUCOSE LIPID CARRIER TRANSFERASE"/>
    <property type="match status" value="1"/>
</dbReference>
<dbReference type="eggNOG" id="COG2148">
    <property type="taxonomic scope" value="Bacteria"/>
</dbReference>
<name>D5UJF1_CELFN</name>
<gene>
    <name evidence="3" type="ordered locus">Cfla_0763</name>
</gene>
<reference evidence="3 4" key="1">
    <citation type="journal article" date="2010" name="Stand. Genomic Sci.">
        <title>Complete genome sequence of Cellulomonas flavigena type strain (134).</title>
        <authorList>
            <person name="Abt B."/>
            <person name="Foster B."/>
            <person name="Lapidus A."/>
            <person name="Clum A."/>
            <person name="Sun H."/>
            <person name="Pukall R."/>
            <person name="Lucas S."/>
            <person name="Glavina Del Rio T."/>
            <person name="Nolan M."/>
            <person name="Tice H."/>
            <person name="Cheng J.F."/>
            <person name="Pitluck S."/>
            <person name="Liolios K."/>
            <person name="Ivanova N."/>
            <person name="Mavromatis K."/>
            <person name="Ovchinnikova G."/>
            <person name="Pati A."/>
            <person name="Goodwin L."/>
            <person name="Chen A."/>
            <person name="Palaniappan K."/>
            <person name="Land M."/>
            <person name="Hauser L."/>
            <person name="Chang Y.J."/>
            <person name="Jeffries C.D."/>
            <person name="Rohde M."/>
            <person name="Goker M."/>
            <person name="Woyke T."/>
            <person name="Bristow J."/>
            <person name="Eisen J.A."/>
            <person name="Markowitz V."/>
            <person name="Hugenholtz P."/>
            <person name="Kyrpides N.C."/>
            <person name="Klenk H.P."/>
        </authorList>
    </citation>
    <scope>NUCLEOTIDE SEQUENCE [LARGE SCALE GENOMIC DNA]</scope>
    <source>
        <strain evidence="4">ATCC 482 / DSM 20109 / BCRC 11376 / JCM 18109 / NBRC 3775 / NCIMB 8073 / NRS 134</strain>
    </source>
</reference>
<evidence type="ECO:0000313" key="3">
    <source>
        <dbReference type="EMBL" id="ADG73674.1"/>
    </source>
</evidence>
<evidence type="ECO:0000313" key="4">
    <source>
        <dbReference type="Proteomes" id="UP000000849"/>
    </source>
</evidence>
<dbReference type="EC" id="2.7.8.6" evidence="3"/>
<evidence type="ECO:0000256" key="1">
    <source>
        <dbReference type="ARBA" id="ARBA00006464"/>
    </source>
</evidence>
<protein>
    <submittedName>
        <fullName evidence="3">Undecaprenyl-phosphate galactose phosphotransferase</fullName>
        <ecNumber evidence="3">2.7.8.6</ecNumber>
    </submittedName>
</protein>
<proteinExistence type="inferred from homology"/>
<dbReference type="AlphaFoldDB" id="D5UJF1"/>
<keyword evidence="4" id="KW-1185">Reference proteome</keyword>
<feature type="domain" description="Bacterial sugar transferase" evidence="2">
    <location>
        <begin position="12"/>
        <end position="189"/>
    </location>
</feature>
<dbReference type="EMBL" id="CP001964">
    <property type="protein sequence ID" value="ADG73674.1"/>
    <property type="molecule type" value="Genomic_DNA"/>
</dbReference>
<dbReference type="HOGENOM" id="CLU_024920_1_4_11"/>